<dbReference type="Proteomes" id="UP000737391">
    <property type="component" value="Unassembled WGS sequence"/>
</dbReference>
<reference evidence="1" key="1">
    <citation type="submission" date="2020-01" db="EMBL/GenBank/DDBJ databases">
        <title>Identification and distribution of gene clusters putatively required for synthesis of sphingolipid metabolism inhibitors in phylogenetically diverse species of the filamentous fungus Fusarium.</title>
        <authorList>
            <person name="Kim H.-S."/>
            <person name="Busman M."/>
            <person name="Brown D.W."/>
            <person name="Divon H."/>
            <person name="Uhlig S."/>
            <person name="Proctor R.H."/>
        </authorList>
    </citation>
    <scope>NUCLEOTIDE SEQUENCE</scope>
    <source>
        <strain evidence="1">NRRL 31653</strain>
    </source>
</reference>
<proteinExistence type="predicted"/>
<evidence type="ECO:0000313" key="1">
    <source>
        <dbReference type="EMBL" id="KAF4494996.1"/>
    </source>
</evidence>
<evidence type="ECO:0000313" key="2">
    <source>
        <dbReference type="Proteomes" id="UP000737391"/>
    </source>
</evidence>
<keyword evidence="2" id="KW-1185">Reference proteome</keyword>
<name>A0A9P5B5A3_9HYPO</name>
<gene>
    <name evidence="1" type="ORF">FAGAP_8822</name>
</gene>
<accession>A0A9P5B5A3</accession>
<dbReference type="OrthoDB" id="5081092at2759"/>
<dbReference type="AlphaFoldDB" id="A0A9P5B5A3"/>
<dbReference type="EMBL" id="LUFC02000699">
    <property type="protein sequence ID" value="KAF4494996.1"/>
    <property type="molecule type" value="Genomic_DNA"/>
</dbReference>
<sequence>MSSHPNLVSNPAKVDNLPISLTIRPKIRRMGQLLDLPDELLTDICILICDSDRLALFQVIYVNKRLHKIASPLLVRHWPFYLSTSYKQASARFALHLVRNPHLQRNVKSIVFDELICIEEDDSLVSADEFGELALAARQRFPELVHDPGWCNGLANAKTDPVAALLLVLCTRIKSLDLTIPYYQESRLLVLNLVSLALTHSGLQRPLENLKLAVLRWYDDDDTGNIQCAAPFFHLPNVKALALSALSDEIPIKSISDEKDQIEHAKLGLDPDIYETRFPVGTSPIEELVLEAACLTSHGLFTVISACKRLKKLVFTCGNPARMTDDGHNNAPLTRKALLLHAASLEELAFNLEGHRFRPDASFDGSTMGLECLKRSFQQMNKLKRLIMDIHVLYYHDISGNEKMLDCLPRSLEHLCLECDLASYQPQILHYVEILCMVLKACGPGHHFCELKTLEIWLFVFGGIDEDIYEPVNELAREKGIKFSFTHRSHEGGSVWEMKGLMPSPYPPIFDLVTGPK</sequence>
<organism evidence="1 2">
    <name type="scientific">Fusarium agapanthi</name>
    <dbReference type="NCBI Taxonomy" id="1803897"/>
    <lineage>
        <taxon>Eukaryota</taxon>
        <taxon>Fungi</taxon>
        <taxon>Dikarya</taxon>
        <taxon>Ascomycota</taxon>
        <taxon>Pezizomycotina</taxon>
        <taxon>Sordariomycetes</taxon>
        <taxon>Hypocreomycetidae</taxon>
        <taxon>Hypocreales</taxon>
        <taxon>Nectriaceae</taxon>
        <taxon>Fusarium</taxon>
        <taxon>Fusarium fujikuroi species complex</taxon>
    </lineage>
</organism>
<evidence type="ECO:0008006" key="3">
    <source>
        <dbReference type="Google" id="ProtNLM"/>
    </source>
</evidence>
<protein>
    <recommendedName>
        <fullName evidence="3">F-box domain-containing protein</fullName>
    </recommendedName>
</protein>
<comment type="caution">
    <text evidence="1">The sequence shown here is derived from an EMBL/GenBank/DDBJ whole genome shotgun (WGS) entry which is preliminary data.</text>
</comment>